<dbReference type="OrthoDB" id="1301563at2759"/>
<feature type="compositionally biased region" description="Pro residues" evidence="2">
    <location>
        <begin position="81"/>
        <end position="100"/>
    </location>
</feature>
<feature type="compositionally biased region" description="Gly residues" evidence="2">
    <location>
        <begin position="1"/>
        <end position="12"/>
    </location>
</feature>
<feature type="coiled-coil region" evidence="1">
    <location>
        <begin position="326"/>
        <end position="360"/>
    </location>
</feature>
<dbReference type="EnsemblPlants" id="Ma01_t21670.1">
    <property type="protein sequence ID" value="Ma01_p21670.1"/>
    <property type="gene ID" value="Ma01_g21670"/>
</dbReference>
<keyword evidence="5" id="KW-1185">Reference proteome</keyword>
<name>A0A804HWV4_MUSAM</name>
<evidence type="ECO:0000256" key="1">
    <source>
        <dbReference type="SAM" id="Coils"/>
    </source>
</evidence>
<dbReference type="InParanoid" id="A0A804HWV4"/>
<reference evidence="4" key="2">
    <citation type="submission" date="2021-05" db="UniProtKB">
        <authorList>
            <consortium name="EnsemblPlants"/>
        </authorList>
    </citation>
    <scope>IDENTIFICATION</scope>
    <source>
        <strain evidence="4">subsp. malaccensis</strain>
    </source>
</reference>
<sequence>MASSSEGGGDGSLNGSLFDGMVLFTPSSFTDPSLPQPAASPPPDVAAAAAQPQPESQPFDEDLFSDLTIQTPPSPTATLRDPPPPTLPPLPSSPRQPPALLPRQPSRKKKRAVRIGYARETAAAAAASSDDSHHLSDPVCNKSPPPSCGATAIAVANESMADESLTSPHDASVDSAAHHDTAMPAVEDDLIPAPPKSLEQPGEEADEGSSNEAVVKEGKGDQRPTEGRGEEEETCSSGGSATGDGVFGSAEERLQLVRTQISKKLESVRQRAASAYAERKELERSRRRAVESVNAASTKHRDLEKDLELACEAEDFERAESVSENLMTVEEEKAKLLLSLREAEADCELAELKMQEVLELQIAVEEECIDLLEQFAKDAADCAESILKNAEETSCKEIEEWQSSVELLEVKKLEMDIELQLISEAHSGLENAIEDLVKNEREEKEMLARKGVILEKELDELLELVRLKEAEIAENKSQIQDVDNRISNVASKFHETQSIIDMKHKTLQEAFLKVESEDGALLIRKEEIDEVISSAEKKRRKLIELSAIASNEAKTCQDLLQLKKQLASFILKSREDRVRYSKTEEKISEDIQILRQEISAARTALQELSSTRASIQQEVTLYKQRIGFIEKRGPELEAEKKVAAAARNFREAGRVAAEAKSLHIEKEDLQHKKEKAVLHLEKLEEEIGSNVETIQKNEELVLLKEKEAALAGCNRLQLVAAAARAERSVALKMGDLEEGSLLLKEAEALESKVMELQKVYNLDTEMDEKNLVSLAFITNLVGDHLSEAGQVASFNLNAIVGSQS</sequence>
<evidence type="ECO:0000256" key="2">
    <source>
        <dbReference type="SAM" id="MobiDB-lite"/>
    </source>
</evidence>
<evidence type="ECO:0000313" key="5">
    <source>
        <dbReference type="Proteomes" id="UP000012960"/>
    </source>
</evidence>
<dbReference type="PANTHER" id="PTHR38394:SF1">
    <property type="entry name" value="NEUROFILAMENT LIGHT PROTEIN"/>
    <property type="match status" value="1"/>
</dbReference>
<accession>A0A804HWV4</accession>
<dbReference type="AlphaFoldDB" id="A0A804HWV4"/>
<evidence type="ECO:0000313" key="3">
    <source>
        <dbReference type="EMBL" id="CAG1860451.1"/>
    </source>
</evidence>
<feature type="region of interest" description="Disordered" evidence="2">
    <location>
        <begin position="1"/>
        <end position="251"/>
    </location>
</feature>
<organism evidence="4 5">
    <name type="scientific">Musa acuminata subsp. malaccensis</name>
    <name type="common">Wild banana</name>
    <name type="synonym">Musa malaccensis</name>
    <dbReference type="NCBI Taxonomy" id="214687"/>
    <lineage>
        <taxon>Eukaryota</taxon>
        <taxon>Viridiplantae</taxon>
        <taxon>Streptophyta</taxon>
        <taxon>Embryophyta</taxon>
        <taxon>Tracheophyta</taxon>
        <taxon>Spermatophyta</taxon>
        <taxon>Magnoliopsida</taxon>
        <taxon>Liliopsida</taxon>
        <taxon>Zingiberales</taxon>
        <taxon>Musaceae</taxon>
        <taxon>Musa</taxon>
    </lineage>
</organism>
<feature type="compositionally biased region" description="Low complexity" evidence="2">
    <location>
        <begin position="45"/>
        <end position="57"/>
    </location>
</feature>
<dbReference type="OMA" id="CAILLDH"/>
<keyword evidence="1" id="KW-0175">Coiled coil</keyword>
<feature type="coiled-coil region" evidence="1">
    <location>
        <begin position="429"/>
        <end position="478"/>
    </location>
</feature>
<dbReference type="PANTHER" id="PTHR38394">
    <property type="entry name" value="NEUROFILAMENT LIGHT PROTEIN"/>
    <property type="match status" value="1"/>
</dbReference>
<proteinExistence type="predicted"/>
<gene>
    <name evidence="3" type="ORF">GSMUA_97550.1</name>
</gene>
<reference evidence="3" key="1">
    <citation type="submission" date="2021-03" db="EMBL/GenBank/DDBJ databases">
        <authorList>
            <consortium name="Genoscope - CEA"/>
            <person name="William W."/>
        </authorList>
    </citation>
    <scope>NUCLEOTIDE SEQUENCE</scope>
    <source>
        <strain evidence="3">Doubled-haploid Pahang</strain>
    </source>
</reference>
<dbReference type="Gramene" id="Ma01_t21670.1">
    <property type="protein sequence ID" value="Ma01_p21670.1"/>
    <property type="gene ID" value="Ma01_g21670"/>
</dbReference>
<feature type="compositionally biased region" description="Basic and acidic residues" evidence="2">
    <location>
        <begin position="214"/>
        <end position="228"/>
    </location>
</feature>
<feature type="coiled-coil region" evidence="1">
    <location>
        <begin position="666"/>
        <end position="700"/>
    </location>
</feature>
<dbReference type="Proteomes" id="UP000012960">
    <property type="component" value="Unplaced"/>
</dbReference>
<feature type="coiled-coil region" evidence="1">
    <location>
        <begin position="591"/>
        <end position="625"/>
    </location>
</feature>
<evidence type="ECO:0000313" key="4">
    <source>
        <dbReference type="EnsemblPlants" id="Ma01_p21670.1"/>
    </source>
</evidence>
<dbReference type="EMBL" id="HG996466">
    <property type="protein sequence ID" value="CAG1860451.1"/>
    <property type="molecule type" value="Genomic_DNA"/>
</dbReference>
<feature type="compositionally biased region" description="Pro residues" evidence="2">
    <location>
        <begin position="34"/>
        <end position="44"/>
    </location>
</feature>
<protein>
    <submittedName>
        <fullName evidence="3">(wild Malaysian banana) hypothetical protein</fullName>
    </submittedName>
</protein>